<evidence type="ECO:0000313" key="8">
    <source>
        <dbReference type="Proteomes" id="UP000254807"/>
    </source>
</evidence>
<sequence>MNNFTFQVTTDIRFGKDRLNELPEVLNTFGKNVLLVYGGGSIKKSGLYDQVMAQLQNNDNQVTELAGVEPNPRIETVAKGAELCRTEKIDVILAVGGGSVIDCSKVIAGAACSEEDPWTLVTKRSYQGPALPLVTVLTLAATGSEMNRGAVITNLTAKQKLGVHGPNFLPKVSFLDPTWTFSVNRYQTAAGSADIMSHLIENYFSTTENTDVQDGIAEGLLKAVITNLPIALDTPDDYDARANLMWASTLALNGLTGSGKAGAWSCHPMEHELSAFYDITHGIGLAILTPRWMLHVLNETTAPKLARFAREVFQVEEAVPEMAARMGIQKLYDFFLACGIPMTLPEVGIEDDRHFEEMAKQAVAFSSIATNAYVPLTESDVIAIYQEALTPSEYL</sequence>
<dbReference type="Pfam" id="PF25137">
    <property type="entry name" value="ADH_Fe_C"/>
    <property type="match status" value="1"/>
</dbReference>
<protein>
    <submittedName>
        <fullName evidence="4">Iron-containing alcohol dehydrogenase</fullName>
    </submittedName>
    <submittedName>
        <fullName evidence="7">NADH-dependent butanol dehydrogenase A</fullName>
        <ecNumber evidence="5 7">1.1.1.-</ecNumber>
    </submittedName>
</protein>
<dbReference type="FunFam" id="3.40.50.1970:FF:000003">
    <property type="entry name" value="Alcohol dehydrogenase, iron-containing"/>
    <property type="match status" value="1"/>
</dbReference>
<gene>
    <name evidence="7" type="primary">bdhA</name>
    <name evidence="6" type="ORF">GTI89_05640</name>
    <name evidence="4" type="ORF">HWH42_08090</name>
    <name evidence="7" type="ORF">NCTC12360_02984</name>
    <name evidence="5" type="ORF">QRX88_02780</name>
</gene>
<accession>A0A1L8TV10</accession>
<dbReference type="Gene3D" id="1.20.1090.10">
    <property type="entry name" value="Dehydroquinate synthase-like - alpha domain"/>
    <property type="match status" value="1"/>
</dbReference>
<organism evidence="7 8">
    <name type="scientific">Enterococcus gallinarum</name>
    <dbReference type="NCBI Taxonomy" id="1353"/>
    <lineage>
        <taxon>Bacteria</taxon>
        <taxon>Bacillati</taxon>
        <taxon>Bacillota</taxon>
        <taxon>Bacilli</taxon>
        <taxon>Lactobacillales</taxon>
        <taxon>Enterococcaceae</taxon>
        <taxon>Enterococcus</taxon>
    </lineage>
</organism>
<dbReference type="GO" id="GO:0005829">
    <property type="term" value="C:cytosol"/>
    <property type="evidence" value="ECO:0007669"/>
    <property type="project" value="TreeGrafter"/>
</dbReference>
<reference evidence="5 11" key="4">
    <citation type="submission" date="2023-06" db="EMBL/GenBank/DDBJ databases">
        <title>Acute promotion of culturable opportunistic pathogens and persistent increase of antibiotic resistance following antibiotic exposure in mouse gut microbiota.</title>
        <authorList>
            <person name="Li L."/>
            <person name="Wang B."/>
            <person name="Sun Y."/>
            <person name="Wang M."/>
            <person name="Xu H."/>
        </authorList>
    </citation>
    <scope>NUCLEOTIDE SEQUENCE [LARGE SCALE GENOMIC DNA]</scope>
    <source>
        <strain evidence="5 11">CRI2_2</strain>
    </source>
</reference>
<dbReference type="Gene3D" id="3.40.50.1970">
    <property type="match status" value="1"/>
</dbReference>
<evidence type="ECO:0000313" key="4">
    <source>
        <dbReference type="EMBL" id="MBA0972544.1"/>
    </source>
</evidence>
<evidence type="ECO:0000259" key="2">
    <source>
        <dbReference type="Pfam" id="PF00465"/>
    </source>
</evidence>
<dbReference type="Proteomes" id="UP000254807">
    <property type="component" value="Unassembled WGS sequence"/>
</dbReference>
<dbReference type="SUPFAM" id="SSF56796">
    <property type="entry name" value="Dehydroquinate synthase-like"/>
    <property type="match status" value="1"/>
</dbReference>
<feature type="domain" description="Fe-containing alcohol dehydrogenase-like C-terminal" evidence="3">
    <location>
        <begin position="188"/>
        <end position="388"/>
    </location>
</feature>
<evidence type="ECO:0000313" key="6">
    <source>
        <dbReference type="EMBL" id="MXS25560.1"/>
    </source>
</evidence>
<dbReference type="EMBL" id="WVTI01000003">
    <property type="protein sequence ID" value="MXS25560.1"/>
    <property type="molecule type" value="Genomic_DNA"/>
</dbReference>
<dbReference type="EMBL" id="JASUBT010000001">
    <property type="protein sequence ID" value="MDL4934643.1"/>
    <property type="molecule type" value="Genomic_DNA"/>
</dbReference>
<name>A0A1L8TV10_ENTGA</name>
<feature type="domain" description="Alcohol dehydrogenase iron-type/glycerol dehydrogenase GldA" evidence="2">
    <location>
        <begin position="10"/>
        <end position="177"/>
    </location>
</feature>
<dbReference type="OrthoDB" id="9801156at2"/>
<dbReference type="InterPro" id="IPR056798">
    <property type="entry name" value="ADH_Fe_C"/>
</dbReference>
<keyword evidence="8" id="KW-1185">Reference proteome</keyword>
<reference evidence="4 10" key="3">
    <citation type="submission" date="2020-06" db="EMBL/GenBank/DDBJ databases">
        <title>Crossreactivity between MHC class I-restricted antigens from cancer cells and an enterococcal bacteriophage.</title>
        <authorList>
            <person name="Fluckiger A."/>
            <person name="Daillere R."/>
            <person name="Sassi M."/>
            <person name="Cattoir V."/>
            <person name="Kroemer G."/>
            <person name="Zitvogel L."/>
        </authorList>
    </citation>
    <scope>NUCLEOTIDE SEQUENCE [LARGE SCALE GENOMIC DNA]</scope>
    <source>
        <strain evidence="4 10">EG4</strain>
    </source>
</reference>
<reference evidence="6 9" key="2">
    <citation type="submission" date="2019-04" db="EMBL/GenBank/DDBJ databases">
        <title>Step-wise assembly of the neonatal virome modulated by breast feeding.</title>
        <authorList>
            <person name="Liang G."/>
            <person name="Bushman F."/>
        </authorList>
    </citation>
    <scope>NUCLEOTIDE SEQUENCE [LARGE SCALE GENOMIC DNA]</scope>
    <source>
        <strain evidence="6 9">E3404</strain>
    </source>
</reference>
<evidence type="ECO:0000313" key="5">
    <source>
        <dbReference type="EMBL" id="MDL4934643.1"/>
    </source>
</evidence>
<dbReference type="AlphaFoldDB" id="A0A1L8TV10"/>
<dbReference type="GO" id="GO:1990362">
    <property type="term" value="F:butanol dehydrogenase (NAD+) activity"/>
    <property type="evidence" value="ECO:0007669"/>
    <property type="project" value="InterPro"/>
</dbReference>
<dbReference type="RefSeq" id="WP_003127948.1">
    <property type="nucleotide sequence ID" value="NZ_BSYC01000001.1"/>
</dbReference>
<dbReference type="Proteomes" id="UP000439965">
    <property type="component" value="Unassembled WGS sequence"/>
</dbReference>
<dbReference type="EC" id="1.1.1.-" evidence="5 7"/>
<evidence type="ECO:0000313" key="7">
    <source>
        <dbReference type="EMBL" id="STD84445.1"/>
    </source>
</evidence>
<proteinExistence type="predicted"/>
<dbReference type="InterPro" id="IPR018211">
    <property type="entry name" value="ADH_Fe_CS"/>
</dbReference>
<dbReference type="PANTHER" id="PTHR43633">
    <property type="entry name" value="ALCOHOL DEHYDROGENASE YQHD"/>
    <property type="match status" value="1"/>
</dbReference>
<evidence type="ECO:0000313" key="11">
    <source>
        <dbReference type="Proteomes" id="UP001241571"/>
    </source>
</evidence>
<dbReference type="InterPro" id="IPR001670">
    <property type="entry name" value="ADH_Fe/GldA"/>
</dbReference>
<dbReference type="EMBL" id="UFYW01000001">
    <property type="protein sequence ID" value="STD84445.1"/>
    <property type="molecule type" value="Genomic_DNA"/>
</dbReference>
<dbReference type="EMBL" id="JABXJK010000039">
    <property type="protein sequence ID" value="MBA0972544.1"/>
    <property type="molecule type" value="Genomic_DNA"/>
</dbReference>
<dbReference type="PROSITE" id="PS00060">
    <property type="entry name" value="ADH_IRON_2"/>
    <property type="match status" value="1"/>
</dbReference>
<dbReference type="InterPro" id="IPR044731">
    <property type="entry name" value="BDH-like"/>
</dbReference>
<dbReference type="Proteomes" id="UP001241571">
    <property type="component" value="Unassembled WGS sequence"/>
</dbReference>
<keyword evidence="1 7" id="KW-0560">Oxidoreductase</keyword>
<reference evidence="7 8" key="1">
    <citation type="submission" date="2018-06" db="EMBL/GenBank/DDBJ databases">
        <authorList>
            <consortium name="Pathogen Informatics"/>
            <person name="Doyle S."/>
        </authorList>
    </citation>
    <scope>NUCLEOTIDE SEQUENCE [LARGE SCALE GENOMIC DNA]</scope>
    <source>
        <strain evidence="7 8">NCTC12360</strain>
    </source>
</reference>
<dbReference type="GeneID" id="93222967"/>
<dbReference type="GO" id="GO:0046872">
    <property type="term" value="F:metal ion binding"/>
    <property type="evidence" value="ECO:0007669"/>
    <property type="project" value="InterPro"/>
</dbReference>
<evidence type="ECO:0000313" key="10">
    <source>
        <dbReference type="Proteomes" id="UP000571857"/>
    </source>
</evidence>
<dbReference type="PANTHER" id="PTHR43633:SF1">
    <property type="entry name" value="ALCOHOL DEHYDROGENASE YQHD"/>
    <property type="match status" value="1"/>
</dbReference>
<dbReference type="Pfam" id="PF00465">
    <property type="entry name" value="Fe-ADH"/>
    <property type="match status" value="1"/>
</dbReference>
<dbReference type="GO" id="GO:1990002">
    <property type="term" value="F:methylglyoxal reductase (NADPH) (acetol producing) activity"/>
    <property type="evidence" value="ECO:0007669"/>
    <property type="project" value="TreeGrafter"/>
</dbReference>
<dbReference type="GO" id="GO:0008106">
    <property type="term" value="F:alcohol dehydrogenase (NADP+) activity"/>
    <property type="evidence" value="ECO:0007669"/>
    <property type="project" value="TreeGrafter"/>
</dbReference>
<evidence type="ECO:0000256" key="1">
    <source>
        <dbReference type="ARBA" id="ARBA00023002"/>
    </source>
</evidence>
<evidence type="ECO:0000259" key="3">
    <source>
        <dbReference type="Pfam" id="PF25137"/>
    </source>
</evidence>
<dbReference type="Proteomes" id="UP000571857">
    <property type="component" value="Unassembled WGS sequence"/>
</dbReference>
<evidence type="ECO:0000313" key="9">
    <source>
        <dbReference type="Proteomes" id="UP000439965"/>
    </source>
</evidence>
<dbReference type="CDD" id="cd08187">
    <property type="entry name" value="BDH"/>
    <property type="match status" value="1"/>
</dbReference>